<dbReference type="InterPro" id="IPR012296">
    <property type="entry name" value="Nuclease_put_TT1808"/>
</dbReference>
<dbReference type="Gene3D" id="3.90.1570.10">
    <property type="entry name" value="tt1808, chain A"/>
    <property type="match status" value="1"/>
</dbReference>
<gene>
    <name evidence="2" type="ORF">A45J_0524</name>
</gene>
<dbReference type="AlphaFoldDB" id="A0A5J4KSZ7"/>
<dbReference type="GO" id="GO:0004519">
    <property type="term" value="F:endonuclease activity"/>
    <property type="evidence" value="ECO:0007669"/>
    <property type="project" value="UniProtKB-KW"/>
</dbReference>
<protein>
    <submittedName>
        <fullName evidence="2">Uma2 family endonuclease</fullName>
    </submittedName>
</protein>
<feature type="domain" description="Putative restriction endonuclease" evidence="1">
    <location>
        <begin position="16"/>
        <end position="179"/>
    </location>
</feature>
<sequence length="185" mass="21356">MAVAILEKTKKQYTYEDYAKLPEGAPYQLIGGELIMTPSPVPYHQIISRNIGFELLKFNEQKKSGEVIFAPIDVYLSETETYQPDIIFISNERLNIIGDKKIEAAPDLVIEILSESTAYYDLKHKKRIYEKSGVKEYWIVDPMEKGIEVYENINGEFKIYSQAMEKGRVNSKLLEGFEVKLEKVF</sequence>
<dbReference type="Pfam" id="PF05685">
    <property type="entry name" value="Uma2"/>
    <property type="match status" value="1"/>
</dbReference>
<organism evidence="2">
    <name type="scientific">hot springs metagenome</name>
    <dbReference type="NCBI Taxonomy" id="433727"/>
    <lineage>
        <taxon>unclassified sequences</taxon>
        <taxon>metagenomes</taxon>
        <taxon>ecological metagenomes</taxon>
    </lineage>
</organism>
<keyword evidence="2" id="KW-0378">Hydrolase</keyword>
<dbReference type="InterPro" id="IPR008538">
    <property type="entry name" value="Uma2"/>
</dbReference>
<proteinExistence type="predicted"/>
<name>A0A5J4KSZ7_9ZZZZ</name>
<comment type="caution">
    <text evidence="2">The sequence shown here is derived from an EMBL/GenBank/DDBJ whole genome shotgun (WGS) entry which is preliminary data.</text>
</comment>
<keyword evidence="2" id="KW-0540">Nuclease</keyword>
<dbReference type="SUPFAM" id="SSF52980">
    <property type="entry name" value="Restriction endonuclease-like"/>
    <property type="match status" value="1"/>
</dbReference>
<reference evidence="2" key="1">
    <citation type="submission" date="2019-10" db="EMBL/GenBank/DDBJ databases">
        <title>Metagenomic sequencing of thiosulfate-disproportionating enrichment culture.</title>
        <authorList>
            <person name="Umezawa K."/>
            <person name="Kojima H."/>
            <person name="Fukui M."/>
        </authorList>
    </citation>
    <scope>NUCLEOTIDE SEQUENCE</scope>
    <source>
        <strain evidence="2">45J</strain>
    </source>
</reference>
<accession>A0A5J4KSZ7</accession>
<evidence type="ECO:0000313" key="2">
    <source>
        <dbReference type="EMBL" id="GER92798.1"/>
    </source>
</evidence>
<dbReference type="InterPro" id="IPR011335">
    <property type="entry name" value="Restrct_endonuc-II-like"/>
</dbReference>
<dbReference type="PANTHER" id="PTHR34107">
    <property type="entry name" value="SLL0198 PROTEIN-RELATED"/>
    <property type="match status" value="1"/>
</dbReference>
<dbReference type="EMBL" id="BLAB01000001">
    <property type="protein sequence ID" value="GER92798.1"/>
    <property type="molecule type" value="Genomic_DNA"/>
</dbReference>
<keyword evidence="2" id="KW-0255">Endonuclease</keyword>
<evidence type="ECO:0000259" key="1">
    <source>
        <dbReference type="Pfam" id="PF05685"/>
    </source>
</evidence>
<dbReference type="PANTHER" id="PTHR34107:SF4">
    <property type="entry name" value="SLL1222 PROTEIN"/>
    <property type="match status" value="1"/>
</dbReference>
<dbReference type="CDD" id="cd06260">
    <property type="entry name" value="DUF820-like"/>
    <property type="match status" value="1"/>
</dbReference>